<keyword evidence="6" id="KW-1185">Reference proteome</keyword>
<evidence type="ECO:0000313" key="3">
    <source>
        <dbReference type="EMBL" id="KIH71398.1"/>
    </source>
</evidence>
<evidence type="ECO:0000313" key="5">
    <source>
        <dbReference type="Proteomes" id="UP000031546"/>
    </source>
</evidence>
<organism evidence="3 5">
    <name type="scientific">Salinicoccus roseus</name>
    <dbReference type="NCBI Taxonomy" id="45670"/>
    <lineage>
        <taxon>Bacteria</taxon>
        <taxon>Bacillati</taxon>
        <taxon>Bacillota</taxon>
        <taxon>Bacilli</taxon>
        <taxon>Bacillales</taxon>
        <taxon>Staphylococcaceae</taxon>
        <taxon>Salinicoccus</taxon>
    </lineage>
</organism>
<reference evidence="3 5" key="1">
    <citation type="submission" date="2015-01" db="EMBL/GenBank/DDBJ databases">
        <title>Genome sequences of high lactate-tolerant strain Salinicoccus roseus W12 with industrial interest.</title>
        <authorList>
            <person name="Wang H."/>
            <person name="Yu B."/>
        </authorList>
    </citation>
    <scope>NUCLEOTIDE SEQUENCE [LARGE SCALE GENOMIC DNA]</scope>
    <source>
        <strain evidence="3 5">W12</strain>
    </source>
</reference>
<feature type="coiled-coil region" evidence="1">
    <location>
        <begin position="146"/>
        <end position="173"/>
    </location>
</feature>
<dbReference type="EMBL" id="JABEVU030000001">
    <property type="protein sequence ID" value="MDB0579453.1"/>
    <property type="molecule type" value="Genomic_DNA"/>
</dbReference>
<dbReference type="STRING" id="45670.SN16_01540"/>
<accession>A0A0C2DN44</accession>
<proteinExistence type="predicted"/>
<dbReference type="EMBL" id="JXII01000002">
    <property type="protein sequence ID" value="KIH71398.1"/>
    <property type="molecule type" value="Genomic_DNA"/>
</dbReference>
<dbReference type="Proteomes" id="UP000031546">
    <property type="component" value="Unassembled WGS sequence"/>
</dbReference>
<name>A0A0C2DN44_9STAP</name>
<dbReference type="GeneID" id="77844222"/>
<evidence type="ECO:0000256" key="2">
    <source>
        <dbReference type="SAM" id="Phobius"/>
    </source>
</evidence>
<keyword evidence="1" id="KW-0175">Coiled coil</keyword>
<evidence type="ECO:0000313" key="4">
    <source>
        <dbReference type="EMBL" id="MDB0579453.1"/>
    </source>
</evidence>
<evidence type="ECO:0000313" key="6">
    <source>
        <dbReference type="Proteomes" id="UP000527860"/>
    </source>
</evidence>
<reference evidence="4 6" key="4">
    <citation type="submission" date="2022-12" db="EMBL/GenBank/DDBJ databases">
        <title>Genome analysis and biological profiling of marine Salinicoccus roseus MOSEL-ME25.</title>
        <authorList>
            <person name="Mirza F.T."/>
            <person name="Xie Y."/>
            <person name="Shinwari Z.K."/>
        </authorList>
    </citation>
    <scope>NUCLEOTIDE SEQUENCE [LARGE SCALE GENOMIC DNA]</scope>
    <source>
        <strain evidence="4 6">MOSEL-ME25</strain>
    </source>
</reference>
<protein>
    <submittedName>
        <fullName evidence="3">Uncharacterized protein</fullName>
    </submittedName>
</protein>
<sequence length="224" mass="25447">MVHKVQSQYAAGQHIGKSLRRIENEIDVCQENIAYYEKRLFAYHENDLSHHYEDTLRWYENLKADRLSGSSDAEMSGGKGKLRNFMAFCGSFMRGAAATVIAAVLLTFVHILYLGLDFGLVGMLLLVTLSSGIGLTWMITDCILGQRHLQVEKRSAEMEVDAIEAKMAELAHQYESIIVSNRKRAITLFRKQEQLLRQVESGRLQGESEYEEQKGTSIWNGRLV</sequence>
<reference evidence="6" key="2">
    <citation type="submission" date="2020-04" db="EMBL/GenBank/DDBJ databases">
        <title>Genome analysis and biological profiling of marine Cellulosimicrobium funkei MOSEL-ME6.</title>
        <authorList>
            <person name="Tanveer F."/>
            <person name="Xie Y."/>
            <person name="Shinwari Z.K."/>
        </authorList>
    </citation>
    <scope>NUCLEOTIDE SEQUENCE [LARGE SCALE GENOMIC DNA]</scope>
    <source>
        <strain evidence="6">MOSEL-ME25</strain>
    </source>
</reference>
<dbReference type="AlphaFoldDB" id="A0A0C2DN44"/>
<feature type="transmembrane region" description="Helical" evidence="2">
    <location>
        <begin position="85"/>
        <end position="113"/>
    </location>
</feature>
<keyword evidence="2" id="KW-0812">Transmembrane</keyword>
<dbReference type="RefSeq" id="WP_040104862.1">
    <property type="nucleotide sequence ID" value="NZ_JABEVU030000001.1"/>
</dbReference>
<gene>
    <name evidence="4" type="ORF">F7P68_0002845</name>
    <name evidence="3" type="ORF">SN16_01540</name>
</gene>
<dbReference type="Proteomes" id="UP000527860">
    <property type="component" value="Unassembled WGS sequence"/>
</dbReference>
<keyword evidence="2" id="KW-1133">Transmembrane helix</keyword>
<feature type="transmembrane region" description="Helical" evidence="2">
    <location>
        <begin position="119"/>
        <end position="144"/>
    </location>
</feature>
<evidence type="ECO:0000256" key="1">
    <source>
        <dbReference type="SAM" id="Coils"/>
    </source>
</evidence>
<reference evidence="4" key="3">
    <citation type="submission" date="2020-04" db="EMBL/GenBank/DDBJ databases">
        <authorList>
            <person name="Tanveer F."/>
            <person name="Xie Y."/>
            <person name="Shinwari Z.K."/>
        </authorList>
    </citation>
    <scope>NUCLEOTIDE SEQUENCE</scope>
    <source>
        <strain evidence="4">MOSEL-ME25</strain>
    </source>
</reference>
<keyword evidence="2" id="KW-0472">Membrane</keyword>
<comment type="caution">
    <text evidence="3">The sequence shown here is derived from an EMBL/GenBank/DDBJ whole genome shotgun (WGS) entry which is preliminary data.</text>
</comment>